<proteinExistence type="predicted"/>
<dbReference type="Proteomes" id="UP000004506">
    <property type="component" value="Unassembled WGS sequence"/>
</dbReference>
<sequence length="56" mass="6419">MNAAHEWIKQNEFLFFNLDAMIRSGSQWHSSGAIALAPANALYRTRIVLFTLCFFV</sequence>
<reference evidence="2" key="1">
    <citation type="submission" date="2008-04" db="EMBL/GenBank/DDBJ databases">
        <title>Draft genome sequence of Providencia stuartii (ATCC 25827).</title>
        <authorList>
            <person name="Sudarsanam P."/>
            <person name="Ley R."/>
            <person name="Guruge J."/>
            <person name="Turnbaugh P.J."/>
            <person name="Mahowald M."/>
            <person name="Liep D."/>
            <person name="Gordon J."/>
        </authorList>
    </citation>
    <scope>NUCLEOTIDE SEQUENCE [LARGE SCALE GENOMIC DNA]</scope>
    <source>
        <strain evidence="2">ATCC 25827</strain>
    </source>
</reference>
<comment type="caution">
    <text evidence="1">The sequence shown here is derived from an EMBL/GenBank/DDBJ whole genome shotgun (WGS) entry which is preliminary data.</text>
</comment>
<evidence type="ECO:0000313" key="1">
    <source>
        <dbReference type="EMBL" id="EDU59595.1"/>
    </source>
</evidence>
<reference evidence="2" key="2">
    <citation type="submission" date="2008-04" db="EMBL/GenBank/DDBJ databases">
        <title>Draft genome sequence of Providencia stuartii(ATCC 25827).</title>
        <authorList>
            <person name="Sudarsanam P."/>
            <person name="Ley R."/>
            <person name="Guruge J."/>
            <person name="Turnbaugh P.J."/>
            <person name="Mahowald M."/>
            <person name="Liep D."/>
            <person name="Gordon J."/>
        </authorList>
    </citation>
    <scope>NUCLEOTIDE SEQUENCE [LARGE SCALE GENOMIC DNA]</scope>
    <source>
        <strain evidence="2">ATCC 25827</strain>
    </source>
</reference>
<dbReference type="AlphaFoldDB" id="A0AA87CTA3"/>
<dbReference type="EMBL" id="ABJD02000101">
    <property type="protein sequence ID" value="EDU59595.1"/>
    <property type="molecule type" value="Genomic_DNA"/>
</dbReference>
<organism evidence="1 2">
    <name type="scientific">Providencia stuartii ATCC 25827</name>
    <dbReference type="NCBI Taxonomy" id="471874"/>
    <lineage>
        <taxon>Bacteria</taxon>
        <taxon>Pseudomonadati</taxon>
        <taxon>Pseudomonadota</taxon>
        <taxon>Gammaproteobacteria</taxon>
        <taxon>Enterobacterales</taxon>
        <taxon>Morganellaceae</taxon>
        <taxon>Providencia</taxon>
    </lineage>
</organism>
<evidence type="ECO:0000313" key="2">
    <source>
        <dbReference type="Proteomes" id="UP000004506"/>
    </source>
</evidence>
<accession>A0AA87CTA3</accession>
<gene>
    <name evidence="1" type="ORF">PROSTU_02785</name>
</gene>
<name>A0AA87CTA3_PROST</name>
<protein>
    <submittedName>
        <fullName evidence="1">Uncharacterized protein</fullName>
    </submittedName>
</protein>
<reference evidence="1 2" key="3">
    <citation type="submission" date="2008-05" db="EMBL/GenBank/DDBJ databases">
        <authorList>
            <person name="Fulton L."/>
            <person name="Clifton S."/>
            <person name="Fulton B."/>
            <person name="Xu J."/>
            <person name="Minx P."/>
            <person name="Pepin K.H."/>
            <person name="Johnson M."/>
            <person name="Thiruvilangam P."/>
            <person name="Bhonagiri V."/>
            <person name="Nash W.E."/>
            <person name="Mardis E.R."/>
            <person name="Wilson R.K."/>
        </authorList>
    </citation>
    <scope>NUCLEOTIDE SEQUENCE [LARGE SCALE GENOMIC DNA]</scope>
    <source>
        <strain evidence="1 2">ATCC 25827</strain>
    </source>
</reference>